<accession>A0AAD3S0X2</accession>
<feature type="region of interest" description="Disordered" evidence="1">
    <location>
        <begin position="1"/>
        <end position="20"/>
    </location>
</feature>
<dbReference type="AlphaFoldDB" id="A0AAD3S0X2"/>
<keyword evidence="3" id="KW-1185">Reference proteome</keyword>
<organism evidence="2 3">
    <name type="scientific">Nepenthes gracilis</name>
    <name type="common">Slender pitcher plant</name>
    <dbReference type="NCBI Taxonomy" id="150966"/>
    <lineage>
        <taxon>Eukaryota</taxon>
        <taxon>Viridiplantae</taxon>
        <taxon>Streptophyta</taxon>
        <taxon>Embryophyta</taxon>
        <taxon>Tracheophyta</taxon>
        <taxon>Spermatophyta</taxon>
        <taxon>Magnoliopsida</taxon>
        <taxon>eudicotyledons</taxon>
        <taxon>Gunneridae</taxon>
        <taxon>Pentapetalae</taxon>
        <taxon>Caryophyllales</taxon>
        <taxon>Nepenthaceae</taxon>
        <taxon>Nepenthes</taxon>
    </lineage>
</organism>
<comment type="caution">
    <text evidence="2">The sequence shown here is derived from an EMBL/GenBank/DDBJ whole genome shotgun (WGS) entry which is preliminary data.</text>
</comment>
<evidence type="ECO:0000256" key="1">
    <source>
        <dbReference type="SAM" id="MobiDB-lite"/>
    </source>
</evidence>
<name>A0AAD3S0X2_NEPGR</name>
<dbReference type="EMBL" id="BSYO01000003">
    <property type="protein sequence ID" value="GMH02257.1"/>
    <property type="molecule type" value="Genomic_DNA"/>
</dbReference>
<protein>
    <submittedName>
        <fullName evidence="2">Uncharacterized protein</fullName>
    </submittedName>
</protein>
<proteinExistence type="predicted"/>
<reference evidence="2" key="1">
    <citation type="submission" date="2023-05" db="EMBL/GenBank/DDBJ databases">
        <title>Nepenthes gracilis genome sequencing.</title>
        <authorList>
            <person name="Fukushima K."/>
        </authorList>
    </citation>
    <scope>NUCLEOTIDE SEQUENCE</scope>
    <source>
        <strain evidence="2">SING2019-196</strain>
    </source>
</reference>
<sequence length="192" mass="21338">MAARKKGEESHGNAKEVHLEDPPSQIPIAQVITSFSRARLSTEIEALLQGHDNDEEGVEALAQSWVPPQASFQAVLCEKMVGMNVQTRFTLLFEGNIGHECFQWIPGADGSFYKPVLSLDHGIKLPPTLSVFDLDGHSSRPFVEKWKRLTGTYISLKAIQALKLHSNNAEARAESLKDGVNIREDELAKWMC</sequence>
<dbReference type="Proteomes" id="UP001279734">
    <property type="component" value="Unassembled WGS sequence"/>
</dbReference>
<evidence type="ECO:0000313" key="3">
    <source>
        <dbReference type="Proteomes" id="UP001279734"/>
    </source>
</evidence>
<gene>
    <name evidence="2" type="ORF">Nepgr_004096</name>
</gene>
<evidence type="ECO:0000313" key="2">
    <source>
        <dbReference type="EMBL" id="GMH02257.1"/>
    </source>
</evidence>